<dbReference type="Gene3D" id="3.20.19.10">
    <property type="entry name" value="Aconitase, domain 4"/>
    <property type="match status" value="1"/>
</dbReference>
<evidence type="ECO:0000256" key="5">
    <source>
        <dbReference type="ARBA" id="ARBA00019378"/>
    </source>
</evidence>
<dbReference type="PROSITE" id="PS01244">
    <property type="entry name" value="ACONITASE_2"/>
    <property type="match status" value="1"/>
</dbReference>
<keyword evidence="17" id="KW-1185">Reference proteome</keyword>
<dbReference type="CDD" id="cd01580">
    <property type="entry name" value="AcnA_IRP_Swivel"/>
    <property type="match status" value="1"/>
</dbReference>
<protein>
    <recommendedName>
        <fullName evidence="5">Aconitate hydratase A</fullName>
        <ecNumber evidence="4">4.2.1.3</ecNumber>
    </recommendedName>
</protein>
<keyword evidence="6" id="KW-0816">Tricarboxylic acid cycle</keyword>
<proteinExistence type="inferred from homology"/>
<dbReference type="PANTHER" id="PTHR11670">
    <property type="entry name" value="ACONITASE/IRON-RESPONSIVE ELEMENT FAMILY MEMBER"/>
    <property type="match status" value="1"/>
</dbReference>
<evidence type="ECO:0000313" key="17">
    <source>
        <dbReference type="Proteomes" id="UP000324351"/>
    </source>
</evidence>
<dbReference type="InterPro" id="IPR015928">
    <property type="entry name" value="Aconitase/3IPM_dehydase_swvl"/>
</dbReference>
<dbReference type="InterPro" id="IPR015931">
    <property type="entry name" value="Acnase/IPM_dHydase_lsu_aba_1/3"/>
</dbReference>
<dbReference type="SUPFAM" id="SSF53732">
    <property type="entry name" value="Aconitase iron-sulfur domain"/>
    <property type="match status" value="1"/>
</dbReference>
<dbReference type="InterPro" id="IPR000573">
    <property type="entry name" value="AconitaseA/IPMdHydase_ssu_swvl"/>
</dbReference>
<feature type="domain" description="Aconitase A/isopropylmalate dehydratase small subunit swivel" evidence="15">
    <location>
        <begin position="740"/>
        <end position="869"/>
    </location>
</feature>
<dbReference type="GO" id="GO:0046872">
    <property type="term" value="F:metal ion binding"/>
    <property type="evidence" value="ECO:0007669"/>
    <property type="project" value="UniProtKB-KW"/>
</dbReference>
<dbReference type="GO" id="GO:0003994">
    <property type="term" value="F:aconitate hydratase activity"/>
    <property type="evidence" value="ECO:0007669"/>
    <property type="project" value="UniProtKB-EC"/>
</dbReference>
<evidence type="ECO:0000256" key="4">
    <source>
        <dbReference type="ARBA" id="ARBA00012926"/>
    </source>
</evidence>
<dbReference type="InterPro" id="IPR036008">
    <property type="entry name" value="Aconitase_4Fe-4S_dom"/>
</dbReference>
<dbReference type="FunFam" id="3.30.499.10:FF:000002">
    <property type="entry name" value="Aconitate hydratase"/>
    <property type="match status" value="1"/>
</dbReference>
<evidence type="ECO:0000256" key="3">
    <source>
        <dbReference type="ARBA" id="ARBA00007185"/>
    </source>
</evidence>
<dbReference type="InterPro" id="IPR044137">
    <property type="entry name" value="AcnA_IRP_Swivel"/>
</dbReference>
<dbReference type="InterPro" id="IPR001030">
    <property type="entry name" value="Acoase/IPM_deHydtase_lsu_aba"/>
</dbReference>
<sequence>MASKDSFGAKSTLDVDGRSYEIFRLDAVTGEGLDANSVRSLPFSLKVLLENLLRTEDGADITAEDIKALAGWDADAQPDKEIQFTPARVIMQDFTGVPCVVDLATMREAMADLGGDATKINPLAPAEMVIDHSVIADVFGTPEAFERNVEIEYERNRERYQFLRWGQTAFSDFKVVPPGTGIVHQVNIEHLARVAFTREVDGVVQAYPDTCVGTDSHTTMVNGIGVVGWGVGGIEAEAAMLGQPVSMLIPRVVGFKLSGELPEGSTATDLVLTITEMLRKHGVVGKFVEFYGPGVTALPLANRATIGNMSPEFGSTIAVFPIDEETVKYLKLTGRSEEQLALVEAYAKEQGLWLDPDAEPRYSEKLELDLSTVVPSLAGPKRPQDRVLVSEAKQSFRAALVDYAGQPQDSKGYDEAVEESFPASDSPSHDASQLNGEDAPSDRQSAAPTDGGRASNPIDVTLADGQTFTLDHGAVTIAAITSCTNTSNPSVMIGAALMAKKAVEKGLQRKPWVKTTLAPGSKVVSDYYEKAGLTPYLDKLGFNLVGYGCTTCIGNSGPLIPEVSAAVQENDLAVVSVLSGNRNFEGRINPDIKMNYLASPPLVVAYALAGSMDVDLFDDPLGQDSTGADVYLTDIWPSPSEVEETIAMAITSEMFTDSYEDVFAGDAQWQSLPTPEGKTFDWDPESTYVRKPPYFDGMPDEPAPVTDIEGARVLLKLGDSVTTDHISPAGAIKKDSPAGKYLAENGVEARDFNSYGSRRGNHEVMIRGTFANIRLRNQIAPGTEGGFTRDFTQDDAPVTTVYDASVNYQEAGIPLVVLAGKEYGSGSSRDWAAKGTSLLGVKAVIAESYERIHRSNLIGMGVIPLQFPEGENAESLGLTGEETFTITGITELNDGTTPRTVKVKADPSTGSGQATEFDALVRIDTPGEANYYRNGGIMQFVLRNLLRS</sequence>
<dbReference type="AlphaFoldDB" id="A0A5B1M891"/>
<dbReference type="InterPro" id="IPR006249">
    <property type="entry name" value="Aconitase/IRP2"/>
</dbReference>
<evidence type="ECO:0000256" key="8">
    <source>
        <dbReference type="ARBA" id="ARBA00022884"/>
    </source>
</evidence>
<feature type="compositionally biased region" description="Polar residues" evidence="13">
    <location>
        <begin position="423"/>
        <end position="435"/>
    </location>
</feature>
<dbReference type="FunFam" id="3.30.499.10:FF:000009">
    <property type="entry name" value="Aconitate hydratase"/>
    <property type="match status" value="1"/>
</dbReference>
<feature type="domain" description="Aconitase/3-isopropylmalate dehydratase large subunit alpha/beta/alpha" evidence="14">
    <location>
        <begin position="72"/>
        <end position="610"/>
    </location>
</feature>
<evidence type="ECO:0000256" key="2">
    <source>
        <dbReference type="ARBA" id="ARBA00004717"/>
    </source>
</evidence>
<comment type="caution">
    <text evidence="16">The sequence shown here is derived from an EMBL/GenBank/DDBJ whole genome shotgun (WGS) entry which is preliminary data.</text>
</comment>
<dbReference type="FunFam" id="3.20.19.10:FF:000001">
    <property type="entry name" value="Aconitate hydratase"/>
    <property type="match status" value="1"/>
</dbReference>
<dbReference type="GO" id="GO:0019679">
    <property type="term" value="P:propionate metabolic process, methylcitrate cycle"/>
    <property type="evidence" value="ECO:0007669"/>
    <property type="project" value="UniProtKB-ARBA"/>
</dbReference>
<keyword evidence="10" id="KW-0411">Iron-sulfur</keyword>
<dbReference type="PROSITE" id="PS00450">
    <property type="entry name" value="ACONITASE_1"/>
    <property type="match status" value="1"/>
</dbReference>
<comment type="pathway">
    <text evidence="2">Carbohydrate metabolism; tricarboxylic acid cycle; isocitrate from oxaloacetate: step 2/2.</text>
</comment>
<dbReference type="Gene3D" id="6.10.190.10">
    <property type="match status" value="1"/>
</dbReference>
<feature type="region of interest" description="Disordered" evidence="13">
    <location>
        <begin position="406"/>
        <end position="459"/>
    </location>
</feature>
<dbReference type="CDD" id="cd01586">
    <property type="entry name" value="AcnA_IRP"/>
    <property type="match status" value="1"/>
</dbReference>
<dbReference type="EC" id="4.2.1.3" evidence="4"/>
<evidence type="ECO:0000256" key="10">
    <source>
        <dbReference type="ARBA" id="ARBA00023014"/>
    </source>
</evidence>
<dbReference type="UniPathway" id="UPA00223">
    <property type="reaction ID" value="UER00718"/>
</dbReference>
<evidence type="ECO:0000259" key="14">
    <source>
        <dbReference type="Pfam" id="PF00330"/>
    </source>
</evidence>
<evidence type="ECO:0000313" key="16">
    <source>
        <dbReference type="EMBL" id="KAA1429091.1"/>
    </source>
</evidence>
<dbReference type="GO" id="GO:0051536">
    <property type="term" value="F:iron-sulfur cluster binding"/>
    <property type="evidence" value="ECO:0007669"/>
    <property type="project" value="UniProtKB-KW"/>
</dbReference>
<keyword evidence="7" id="KW-0479">Metal-binding</keyword>
<comment type="similarity">
    <text evidence="3">Belongs to the aconitase/IPM isomerase family.</text>
</comment>
<dbReference type="PRINTS" id="PR00415">
    <property type="entry name" value="ACONITASE"/>
</dbReference>
<evidence type="ECO:0000256" key="9">
    <source>
        <dbReference type="ARBA" id="ARBA00023004"/>
    </source>
</evidence>
<dbReference type="Gene3D" id="3.30.499.10">
    <property type="entry name" value="Aconitase, domain 3"/>
    <property type="match status" value="2"/>
</dbReference>
<evidence type="ECO:0000256" key="12">
    <source>
        <dbReference type="ARBA" id="ARBA00023501"/>
    </source>
</evidence>
<dbReference type="GO" id="GO:0006099">
    <property type="term" value="P:tricarboxylic acid cycle"/>
    <property type="evidence" value="ECO:0007669"/>
    <property type="project" value="UniProtKB-UniPathway"/>
</dbReference>
<dbReference type="NCBIfam" id="NF009520">
    <property type="entry name" value="PRK12881.1"/>
    <property type="match status" value="1"/>
</dbReference>
<accession>A0A5B1M891</accession>
<dbReference type="NCBIfam" id="NF006757">
    <property type="entry name" value="PRK09277.1"/>
    <property type="match status" value="1"/>
</dbReference>
<gene>
    <name evidence="16" type="ORF">F0U47_02505</name>
</gene>
<reference evidence="16 17" key="1">
    <citation type="submission" date="2019-09" db="EMBL/GenBank/DDBJ databases">
        <title>Nocardioides panacisoli sp. nov., isolated from the soil of a ginseng field.</title>
        <authorList>
            <person name="Cho C."/>
        </authorList>
    </citation>
    <scope>NUCLEOTIDE SEQUENCE [LARGE SCALE GENOMIC DNA]</scope>
    <source>
        <strain evidence="16 17">BN140041</strain>
    </source>
</reference>
<dbReference type="SUPFAM" id="SSF52016">
    <property type="entry name" value="LeuD/IlvD-like"/>
    <property type="match status" value="1"/>
</dbReference>
<evidence type="ECO:0000256" key="7">
    <source>
        <dbReference type="ARBA" id="ARBA00022723"/>
    </source>
</evidence>
<dbReference type="Proteomes" id="UP000324351">
    <property type="component" value="Unassembled WGS sequence"/>
</dbReference>
<keyword evidence="11" id="KW-0456">Lyase</keyword>
<comment type="cofactor">
    <cofactor evidence="1">
        <name>[4Fe-4S] cluster</name>
        <dbReference type="ChEBI" id="CHEBI:49883"/>
    </cofactor>
</comment>
<dbReference type="UniPathway" id="UPA00946"/>
<evidence type="ECO:0000259" key="15">
    <source>
        <dbReference type="Pfam" id="PF00694"/>
    </source>
</evidence>
<dbReference type="Pfam" id="PF00694">
    <property type="entry name" value="Aconitase_C"/>
    <property type="match status" value="1"/>
</dbReference>
<evidence type="ECO:0000256" key="11">
    <source>
        <dbReference type="ARBA" id="ARBA00023239"/>
    </source>
</evidence>
<keyword evidence="8" id="KW-0694">RNA-binding</keyword>
<dbReference type="RefSeq" id="WP_149748713.1">
    <property type="nucleotide sequence ID" value="NZ_VUJW01000001.1"/>
</dbReference>
<dbReference type="InterPro" id="IPR018136">
    <property type="entry name" value="Aconitase_4Fe-4S_BS"/>
</dbReference>
<name>A0A5B1M891_9ACTN</name>
<organism evidence="16 17">
    <name type="scientific">Nocardioides antri</name>
    <dbReference type="NCBI Taxonomy" id="2607659"/>
    <lineage>
        <taxon>Bacteria</taxon>
        <taxon>Bacillati</taxon>
        <taxon>Actinomycetota</taxon>
        <taxon>Actinomycetes</taxon>
        <taxon>Propionibacteriales</taxon>
        <taxon>Nocardioidaceae</taxon>
        <taxon>Nocardioides</taxon>
    </lineage>
</organism>
<dbReference type="EMBL" id="VUJW01000001">
    <property type="protein sequence ID" value="KAA1429091.1"/>
    <property type="molecule type" value="Genomic_DNA"/>
</dbReference>
<evidence type="ECO:0000256" key="1">
    <source>
        <dbReference type="ARBA" id="ARBA00001966"/>
    </source>
</evidence>
<comment type="catalytic activity">
    <reaction evidence="12">
        <text>citrate = D-threo-isocitrate</text>
        <dbReference type="Rhea" id="RHEA:10336"/>
        <dbReference type="ChEBI" id="CHEBI:15562"/>
        <dbReference type="ChEBI" id="CHEBI:16947"/>
        <dbReference type="EC" id="4.2.1.3"/>
    </reaction>
</comment>
<keyword evidence="9" id="KW-0408">Iron</keyword>
<evidence type="ECO:0000256" key="13">
    <source>
        <dbReference type="SAM" id="MobiDB-lite"/>
    </source>
</evidence>
<dbReference type="GO" id="GO:0003723">
    <property type="term" value="F:RNA binding"/>
    <property type="evidence" value="ECO:0007669"/>
    <property type="project" value="UniProtKB-KW"/>
</dbReference>
<evidence type="ECO:0000256" key="6">
    <source>
        <dbReference type="ARBA" id="ARBA00022532"/>
    </source>
</evidence>
<dbReference type="Pfam" id="PF00330">
    <property type="entry name" value="Aconitase"/>
    <property type="match status" value="1"/>
</dbReference>
<reference evidence="16 17" key="2">
    <citation type="submission" date="2019-09" db="EMBL/GenBank/DDBJ databases">
        <authorList>
            <person name="Jin C."/>
        </authorList>
    </citation>
    <scope>NUCLEOTIDE SEQUENCE [LARGE SCALE GENOMIC DNA]</scope>
    <source>
        <strain evidence="16 17">BN140041</strain>
    </source>
</reference>